<proteinExistence type="predicted"/>
<dbReference type="EMBL" id="JAAIJQ010000050">
    <property type="protein sequence ID" value="NEV63405.1"/>
    <property type="molecule type" value="Genomic_DNA"/>
</dbReference>
<feature type="domain" description="PAS" evidence="3">
    <location>
        <begin position="58"/>
        <end position="105"/>
    </location>
</feature>
<keyword evidence="5" id="KW-1185">Reference proteome</keyword>
<sequence>MTKGLGESVLDDLRIECEALRHQLIEAHRALASASGRSDMVLGDAPADLPAHPRPSAEDTTYGRLVENILQGVALVSASGQVLHANQRLAQLIGIAPEQLPGSSLPDHLPAQVAKEMSTWLDTAAAEPVRASHRIPTRDGQVRHLHFSVNRVAPETNAARSLVVTDLDQVFDRQVTQTEEQVDATADQSIEHARSHALTLLRSALDAHARADAIQDELQREIRERERAQAALEEAERRHERIMETIGSTRWLSTADWETLLFLDGTQPTSRRVERQSPKTSFLPFGLNPKPGT</sequence>
<gene>
    <name evidence="4" type="ORF">G3446_16185</name>
</gene>
<evidence type="ECO:0000259" key="3">
    <source>
        <dbReference type="PROSITE" id="PS50112"/>
    </source>
</evidence>
<dbReference type="InterPro" id="IPR013656">
    <property type="entry name" value="PAS_4"/>
</dbReference>
<dbReference type="PROSITE" id="PS50112">
    <property type="entry name" value="PAS"/>
    <property type="match status" value="1"/>
</dbReference>
<reference evidence="4 5" key="1">
    <citation type="submission" date="2020-02" db="EMBL/GenBank/DDBJ databases">
        <title>Genome sequences of Thiorhodococcus mannitoliphagus and Thiorhodococcus minor, purple sulfur photosynthetic bacteria in the gammaproteobacterial family, Chromatiaceae.</title>
        <authorList>
            <person name="Aviles F.A."/>
            <person name="Meyer T.E."/>
            <person name="Kyndt J.A."/>
        </authorList>
    </citation>
    <scope>NUCLEOTIDE SEQUENCE [LARGE SCALE GENOMIC DNA]</scope>
    <source>
        <strain evidence="4 5">DSM 11518</strain>
    </source>
</reference>
<dbReference type="SMART" id="SM00091">
    <property type="entry name" value="PAS"/>
    <property type="match status" value="1"/>
</dbReference>
<evidence type="ECO:0000256" key="1">
    <source>
        <dbReference type="SAM" id="Coils"/>
    </source>
</evidence>
<dbReference type="InterPro" id="IPR035965">
    <property type="entry name" value="PAS-like_dom_sf"/>
</dbReference>
<dbReference type="AlphaFoldDB" id="A0A6M0K4V2"/>
<keyword evidence="1" id="KW-0175">Coiled coil</keyword>
<evidence type="ECO:0000313" key="5">
    <source>
        <dbReference type="Proteomes" id="UP000483379"/>
    </source>
</evidence>
<feature type="region of interest" description="Disordered" evidence="2">
    <location>
        <begin position="269"/>
        <end position="293"/>
    </location>
</feature>
<dbReference type="InterPro" id="IPR000014">
    <property type="entry name" value="PAS"/>
</dbReference>
<dbReference type="Pfam" id="PF08448">
    <property type="entry name" value="PAS_4"/>
    <property type="match status" value="1"/>
</dbReference>
<feature type="coiled-coil region" evidence="1">
    <location>
        <begin position="211"/>
        <end position="245"/>
    </location>
</feature>
<dbReference type="Gene3D" id="3.30.450.20">
    <property type="entry name" value="PAS domain"/>
    <property type="match status" value="1"/>
</dbReference>
<comment type="caution">
    <text evidence="4">The sequence shown here is derived from an EMBL/GenBank/DDBJ whole genome shotgun (WGS) entry which is preliminary data.</text>
</comment>
<evidence type="ECO:0000256" key="2">
    <source>
        <dbReference type="SAM" id="MobiDB-lite"/>
    </source>
</evidence>
<dbReference type="CDD" id="cd00130">
    <property type="entry name" value="PAS"/>
    <property type="match status" value="1"/>
</dbReference>
<organism evidence="4 5">
    <name type="scientific">Thiorhodococcus minor</name>
    <dbReference type="NCBI Taxonomy" id="57489"/>
    <lineage>
        <taxon>Bacteria</taxon>
        <taxon>Pseudomonadati</taxon>
        <taxon>Pseudomonadota</taxon>
        <taxon>Gammaproteobacteria</taxon>
        <taxon>Chromatiales</taxon>
        <taxon>Chromatiaceae</taxon>
        <taxon>Thiorhodococcus</taxon>
    </lineage>
</organism>
<name>A0A6M0K4V2_9GAMM</name>
<accession>A0A6M0K4V2</accession>
<protein>
    <submittedName>
        <fullName evidence="4">PAS domain S-box protein</fullName>
    </submittedName>
</protein>
<dbReference type="SUPFAM" id="SSF55785">
    <property type="entry name" value="PYP-like sensor domain (PAS domain)"/>
    <property type="match status" value="1"/>
</dbReference>
<dbReference type="NCBIfam" id="TIGR00229">
    <property type="entry name" value="sensory_box"/>
    <property type="match status" value="1"/>
</dbReference>
<dbReference type="RefSeq" id="WP_164453869.1">
    <property type="nucleotide sequence ID" value="NZ_JAAIJQ010000050.1"/>
</dbReference>
<evidence type="ECO:0000313" key="4">
    <source>
        <dbReference type="EMBL" id="NEV63405.1"/>
    </source>
</evidence>
<dbReference type="Proteomes" id="UP000483379">
    <property type="component" value="Unassembled WGS sequence"/>
</dbReference>